<dbReference type="OrthoDB" id="9801392at2"/>
<gene>
    <name evidence="1" type="ORF">AM231_15530</name>
</gene>
<dbReference type="AlphaFoldDB" id="A0A0M1P7V7"/>
<dbReference type="EMBL" id="LIUT01000001">
    <property type="protein sequence ID" value="KOR90395.1"/>
    <property type="molecule type" value="Genomic_DNA"/>
</dbReference>
<keyword evidence="2" id="KW-1185">Reference proteome</keyword>
<protein>
    <submittedName>
        <fullName evidence="1">Uncharacterized protein</fullName>
    </submittedName>
</protein>
<dbReference type="InterPro" id="IPR046153">
    <property type="entry name" value="DUF6155"/>
</dbReference>
<comment type="caution">
    <text evidence="1">The sequence shown here is derived from an EMBL/GenBank/DDBJ whole genome shotgun (WGS) entry which is preliminary data.</text>
</comment>
<dbReference type="Pfam" id="PF19652">
    <property type="entry name" value="DUF6155"/>
    <property type="match status" value="1"/>
</dbReference>
<evidence type="ECO:0000313" key="2">
    <source>
        <dbReference type="Proteomes" id="UP000036932"/>
    </source>
</evidence>
<proteinExistence type="predicted"/>
<reference evidence="2" key="1">
    <citation type="submission" date="2015-08" db="EMBL/GenBank/DDBJ databases">
        <title>Genome sequencing project for genomic taxonomy and phylogenomics of Bacillus-like bacteria.</title>
        <authorList>
            <person name="Liu B."/>
            <person name="Wang J."/>
            <person name="Zhu Y."/>
            <person name="Liu G."/>
            <person name="Chen Q."/>
            <person name="Chen Z."/>
            <person name="Lan J."/>
            <person name="Che J."/>
            <person name="Ge C."/>
            <person name="Shi H."/>
            <person name="Pan Z."/>
            <person name="Liu X."/>
        </authorList>
    </citation>
    <scope>NUCLEOTIDE SEQUENCE [LARGE SCALE GENOMIC DNA]</scope>
    <source>
        <strain evidence="2">FJAT-22460</strain>
    </source>
</reference>
<evidence type="ECO:0000313" key="1">
    <source>
        <dbReference type="EMBL" id="KOR90395.1"/>
    </source>
</evidence>
<dbReference type="Proteomes" id="UP000036932">
    <property type="component" value="Unassembled WGS sequence"/>
</dbReference>
<accession>A0A0M1P7V7</accession>
<organism evidence="1 2">
    <name type="scientific">Paenibacillus solani</name>
    <dbReference type="NCBI Taxonomy" id="1705565"/>
    <lineage>
        <taxon>Bacteria</taxon>
        <taxon>Bacillati</taxon>
        <taxon>Bacillota</taxon>
        <taxon>Bacilli</taxon>
        <taxon>Bacillales</taxon>
        <taxon>Paenibacillaceae</taxon>
        <taxon>Paenibacillus</taxon>
    </lineage>
</organism>
<sequence>MSKLKINDLKKYLKLLDRQQLEKEIISIVKTHSEIQDYYFAKLNPDNEDLLEKYKKIVEKEFNPRSREILRYPVIKKAIKDFSKLTTNQEQVIDIMLFTVDCGIDFTNTFGDIDQKFYHSIARIYDQAVAIIVKHEKDDYIEWCHKLMVSSQDIGWGFGFDMSDIYNEAFGHLEEDRSIT</sequence>
<dbReference type="PATRIC" id="fig|1705565.3.peg.5180"/>
<name>A0A0M1P7V7_9BACL</name>